<organism evidence="2 3">
    <name type="scientific">Chara braunii</name>
    <name type="common">Braun's stonewort</name>
    <dbReference type="NCBI Taxonomy" id="69332"/>
    <lineage>
        <taxon>Eukaryota</taxon>
        <taxon>Viridiplantae</taxon>
        <taxon>Streptophyta</taxon>
        <taxon>Charophyceae</taxon>
        <taxon>Charales</taxon>
        <taxon>Characeae</taxon>
        <taxon>Chara</taxon>
    </lineage>
</organism>
<keyword evidence="1" id="KW-0472">Membrane</keyword>
<evidence type="ECO:0000313" key="3">
    <source>
        <dbReference type="Proteomes" id="UP000265515"/>
    </source>
</evidence>
<feature type="transmembrane region" description="Helical" evidence="1">
    <location>
        <begin position="6"/>
        <end position="28"/>
    </location>
</feature>
<gene>
    <name evidence="2" type="ORF">CBR_g38901</name>
</gene>
<proteinExistence type="predicted"/>
<dbReference type="Proteomes" id="UP000265515">
    <property type="component" value="Unassembled WGS sequence"/>
</dbReference>
<sequence>MGVISFLRSVVLQLFLMAALVAIPMLWYDSEKSMLNLGLVFTSCGFLYVLLPWSFIPDWVPGIGKVDQGTATAILLAGVGICGLVFYGEMPVEREALDTVSPEQQTQ</sequence>
<evidence type="ECO:0000256" key="1">
    <source>
        <dbReference type="SAM" id="Phobius"/>
    </source>
</evidence>
<keyword evidence="1" id="KW-1133">Transmembrane helix</keyword>
<dbReference type="AlphaFoldDB" id="A0A388LQS9"/>
<comment type="caution">
    <text evidence="2">The sequence shown here is derived from an EMBL/GenBank/DDBJ whole genome shotgun (WGS) entry which is preliminary data.</text>
</comment>
<name>A0A388LQS9_CHABU</name>
<dbReference type="EMBL" id="BFEA01000484">
    <property type="protein sequence ID" value="GBG84619.1"/>
    <property type="molecule type" value="Genomic_DNA"/>
</dbReference>
<keyword evidence="1" id="KW-0812">Transmembrane</keyword>
<feature type="transmembrane region" description="Helical" evidence="1">
    <location>
        <begin position="68"/>
        <end position="87"/>
    </location>
</feature>
<accession>A0A388LQS9</accession>
<protein>
    <submittedName>
        <fullName evidence="2">Uncharacterized protein</fullName>
    </submittedName>
</protein>
<reference evidence="2 3" key="1">
    <citation type="journal article" date="2018" name="Cell">
        <title>The Chara Genome: Secondary Complexity and Implications for Plant Terrestrialization.</title>
        <authorList>
            <person name="Nishiyama T."/>
            <person name="Sakayama H."/>
            <person name="Vries J.D."/>
            <person name="Buschmann H."/>
            <person name="Saint-Marcoux D."/>
            <person name="Ullrich K.K."/>
            <person name="Haas F.B."/>
            <person name="Vanderstraeten L."/>
            <person name="Becker D."/>
            <person name="Lang D."/>
            <person name="Vosolsobe S."/>
            <person name="Rombauts S."/>
            <person name="Wilhelmsson P.K.I."/>
            <person name="Janitza P."/>
            <person name="Kern R."/>
            <person name="Heyl A."/>
            <person name="Rumpler F."/>
            <person name="Villalobos L.I.A.C."/>
            <person name="Clay J.M."/>
            <person name="Skokan R."/>
            <person name="Toyoda A."/>
            <person name="Suzuki Y."/>
            <person name="Kagoshima H."/>
            <person name="Schijlen E."/>
            <person name="Tajeshwar N."/>
            <person name="Catarino B."/>
            <person name="Hetherington A.J."/>
            <person name="Saltykova A."/>
            <person name="Bonnot C."/>
            <person name="Breuninger H."/>
            <person name="Symeonidi A."/>
            <person name="Radhakrishnan G.V."/>
            <person name="Van Nieuwerburgh F."/>
            <person name="Deforce D."/>
            <person name="Chang C."/>
            <person name="Karol K.G."/>
            <person name="Hedrich R."/>
            <person name="Ulvskov P."/>
            <person name="Glockner G."/>
            <person name="Delwiche C.F."/>
            <person name="Petrasek J."/>
            <person name="Van de Peer Y."/>
            <person name="Friml J."/>
            <person name="Beilby M."/>
            <person name="Dolan L."/>
            <person name="Kohara Y."/>
            <person name="Sugano S."/>
            <person name="Fujiyama A."/>
            <person name="Delaux P.-M."/>
            <person name="Quint M."/>
            <person name="TheiBen G."/>
            <person name="Hagemann M."/>
            <person name="Harholt J."/>
            <person name="Dunand C."/>
            <person name="Zachgo S."/>
            <person name="Langdale J."/>
            <person name="Maumus F."/>
            <person name="Straeten D.V.D."/>
            <person name="Gould S.B."/>
            <person name="Rensing S.A."/>
        </authorList>
    </citation>
    <scope>NUCLEOTIDE SEQUENCE [LARGE SCALE GENOMIC DNA]</scope>
    <source>
        <strain evidence="2 3">S276</strain>
    </source>
</reference>
<evidence type="ECO:0000313" key="2">
    <source>
        <dbReference type="EMBL" id="GBG84619.1"/>
    </source>
</evidence>
<keyword evidence="3" id="KW-1185">Reference proteome</keyword>
<feature type="transmembrane region" description="Helical" evidence="1">
    <location>
        <begin position="35"/>
        <end position="56"/>
    </location>
</feature>
<dbReference type="Gramene" id="GBG84619">
    <property type="protein sequence ID" value="GBG84619"/>
    <property type="gene ID" value="CBR_g38901"/>
</dbReference>